<feature type="domain" description="Peptidase S11 D-alanyl-D-alanine carboxypeptidase A N-terminal" evidence="10">
    <location>
        <begin position="45"/>
        <end position="195"/>
    </location>
</feature>
<keyword evidence="11" id="KW-0121">Carboxypeptidase</keyword>
<sequence>MIRAVTYLKNTLKAAAAICIALTVLFSGSGAAYAFFANTLPSNESAGISYMVYECDTKQTLLKQNTELSADCTLLARLMTCLLVLENPSISVTDYITPSEDSVSLSGRYSLFASNQYMVDHLIKSVILCGADNAARLLAKQVNPNTEYFVSLMNQKAGELGMANTYFTNPDGAADQLQRTTVSDMSLFWTYAMSNAQFRNAAACSAAHIWGGTAVLNECRMVTSNAFPNASLIAGAYTVYDSANALGTTMFYISSGAADQTPSVRLVLILSGISDDAAYDMGNSQIENALTNFKKTALINRQELVVTAEIGGSELFLQAGETCYCMMPVDVTNYVETVSYTVLDNNASPSGAGKALSLDELSPPIEEGSLIGTANYLLKDGSVHKVRLIAGNSIHSESKTINIFYKAIKENTDIFVLISVLLLCELVLAFGIVLSRLRK</sequence>
<evidence type="ECO:0000313" key="12">
    <source>
        <dbReference type="Proteomes" id="UP000824089"/>
    </source>
</evidence>
<evidence type="ECO:0000256" key="9">
    <source>
        <dbReference type="SAM" id="SignalP"/>
    </source>
</evidence>
<dbReference type="Pfam" id="PF00768">
    <property type="entry name" value="Peptidase_S11"/>
    <property type="match status" value="1"/>
</dbReference>
<accession>A0A9D1LA65</accession>
<dbReference type="AlphaFoldDB" id="A0A9D1LA65"/>
<evidence type="ECO:0000256" key="4">
    <source>
        <dbReference type="ARBA" id="ARBA00022960"/>
    </source>
</evidence>
<dbReference type="SUPFAM" id="SSF56601">
    <property type="entry name" value="beta-lactamase/transpeptidase-like"/>
    <property type="match status" value="1"/>
</dbReference>
<keyword evidence="8" id="KW-1133">Transmembrane helix</keyword>
<dbReference type="Gene3D" id="3.40.710.10">
    <property type="entry name" value="DD-peptidase/beta-lactamase superfamily"/>
    <property type="match status" value="1"/>
</dbReference>
<dbReference type="Proteomes" id="UP000824089">
    <property type="component" value="Unassembled WGS sequence"/>
</dbReference>
<comment type="caution">
    <text evidence="11">The sequence shown here is derived from an EMBL/GenBank/DDBJ whole genome shotgun (WGS) entry which is preliminary data.</text>
</comment>
<keyword evidence="6" id="KW-0961">Cell wall biogenesis/degradation</keyword>
<protein>
    <submittedName>
        <fullName evidence="11">D-alanyl-D-alanine carboxypeptidase</fullName>
    </submittedName>
</protein>
<dbReference type="GO" id="GO:0006508">
    <property type="term" value="P:proteolysis"/>
    <property type="evidence" value="ECO:0007669"/>
    <property type="project" value="InterPro"/>
</dbReference>
<feature type="chain" id="PRO_5038934104" evidence="9">
    <location>
        <begin position="35"/>
        <end position="439"/>
    </location>
</feature>
<dbReference type="GO" id="GO:0008360">
    <property type="term" value="P:regulation of cell shape"/>
    <property type="evidence" value="ECO:0007669"/>
    <property type="project" value="UniProtKB-KW"/>
</dbReference>
<keyword evidence="11" id="KW-0645">Protease</keyword>
<reference evidence="11" key="1">
    <citation type="submission" date="2020-10" db="EMBL/GenBank/DDBJ databases">
        <authorList>
            <person name="Gilroy R."/>
        </authorList>
    </citation>
    <scope>NUCLEOTIDE SEQUENCE</scope>
    <source>
        <strain evidence="11">CHK195-4489</strain>
    </source>
</reference>
<evidence type="ECO:0000256" key="2">
    <source>
        <dbReference type="ARBA" id="ARBA00022729"/>
    </source>
</evidence>
<keyword evidence="4" id="KW-0133">Cell shape</keyword>
<reference evidence="11" key="2">
    <citation type="journal article" date="2021" name="PeerJ">
        <title>Extensive microbial diversity within the chicken gut microbiome revealed by metagenomics and culture.</title>
        <authorList>
            <person name="Gilroy R."/>
            <person name="Ravi A."/>
            <person name="Getino M."/>
            <person name="Pursley I."/>
            <person name="Horton D.L."/>
            <person name="Alikhan N.F."/>
            <person name="Baker D."/>
            <person name="Gharbi K."/>
            <person name="Hall N."/>
            <person name="Watson M."/>
            <person name="Adriaenssens E.M."/>
            <person name="Foster-Nyarko E."/>
            <person name="Jarju S."/>
            <person name="Secka A."/>
            <person name="Antonio M."/>
            <person name="Oren A."/>
            <person name="Chaudhuri R.R."/>
            <person name="La Ragione R."/>
            <person name="Hildebrand F."/>
            <person name="Pallen M.J."/>
        </authorList>
    </citation>
    <scope>NUCLEOTIDE SEQUENCE</scope>
    <source>
        <strain evidence="11">CHK195-4489</strain>
    </source>
</reference>
<evidence type="ECO:0000256" key="5">
    <source>
        <dbReference type="ARBA" id="ARBA00022984"/>
    </source>
</evidence>
<name>A0A9D1LA65_9CLOT</name>
<keyword evidence="8" id="KW-0472">Membrane</keyword>
<dbReference type="InterPro" id="IPR018044">
    <property type="entry name" value="Peptidase_S11"/>
</dbReference>
<dbReference type="GO" id="GO:0071555">
    <property type="term" value="P:cell wall organization"/>
    <property type="evidence" value="ECO:0007669"/>
    <property type="project" value="UniProtKB-KW"/>
</dbReference>
<evidence type="ECO:0000256" key="7">
    <source>
        <dbReference type="RuleBase" id="RU004016"/>
    </source>
</evidence>
<dbReference type="InterPro" id="IPR001967">
    <property type="entry name" value="Peptidase_S11_N"/>
</dbReference>
<gene>
    <name evidence="11" type="ORF">IAD50_06030</name>
</gene>
<dbReference type="PRINTS" id="PR00725">
    <property type="entry name" value="DADACBPTASE1"/>
</dbReference>
<evidence type="ECO:0000256" key="8">
    <source>
        <dbReference type="SAM" id="Phobius"/>
    </source>
</evidence>
<proteinExistence type="inferred from homology"/>
<evidence type="ECO:0000259" key="10">
    <source>
        <dbReference type="Pfam" id="PF00768"/>
    </source>
</evidence>
<evidence type="ECO:0000256" key="3">
    <source>
        <dbReference type="ARBA" id="ARBA00022801"/>
    </source>
</evidence>
<dbReference type="GO" id="GO:0009002">
    <property type="term" value="F:serine-type D-Ala-D-Ala carboxypeptidase activity"/>
    <property type="evidence" value="ECO:0007669"/>
    <property type="project" value="InterPro"/>
</dbReference>
<feature type="signal peptide" evidence="9">
    <location>
        <begin position="1"/>
        <end position="34"/>
    </location>
</feature>
<dbReference type="EMBL" id="DVMM01000126">
    <property type="protein sequence ID" value="HIU29840.1"/>
    <property type="molecule type" value="Genomic_DNA"/>
</dbReference>
<dbReference type="GO" id="GO:0009252">
    <property type="term" value="P:peptidoglycan biosynthetic process"/>
    <property type="evidence" value="ECO:0007669"/>
    <property type="project" value="UniProtKB-KW"/>
</dbReference>
<keyword evidence="2 9" id="KW-0732">Signal</keyword>
<keyword evidence="5" id="KW-0573">Peptidoglycan synthesis</keyword>
<keyword evidence="3" id="KW-0378">Hydrolase</keyword>
<keyword evidence="8" id="KW-0812">Transmembrane</keyword>
<evidence type="ECO:0000313" key="11">
    <source>
        <dbReference type="EMBL" id="HIU29840.1"/>
    </source>
</evidence>
<evidence type="ECO:0000256" key="1">
    <source>
        <dbReference type="ARBA" id="ARBA00007164"/>
    </source>
</evidence>
<dbReference type="InterPro" id="IPR012338">
    <property type="entry name" value="Beta-lactam/transpept-like"/>
</dbReference>
<comment type="similarity">
    <text evidence="1 7">Belongs to the peptidase S11 family.</text>
</comment>
<organism evidence="11 12">
    <name type="scientific">Candidatus Egerieisoma faecipullorum</name>
    <dbReference type="NCBI Taxonomy" id="2840963"/>
    <lineage>
        <taxon>Bacteria</taxon>
        <taxon>Bacillati</taxon>
        <taxon>Bacillota</taxon>
        <taxon>Clostridia</taxon>
        <taxon>Eubacteriales</taxon>
        <taxon>Clostridiaceae</taxon>
        <taxon>Clostridiaceae incertae sedis</taxon>
        <taxon>Candidatus Egerieisoma</taxon>
    </lineage>
</organism>
<evidence type="ECO:0000256" key="6">
    <source>
        <dbReference type="ARBA" id="ARBA00023316"/>
    </source>
</evidence>
<feature type="transmembrane region" description="Helical" evidence="8">
    <location>
        <begin position="414"/>
        <end position="434"/>
    </location>
</feature>